<evidence type="ECO:0000313" key="1">
    <source>
        <dbReference type="EMBL" id="TDZ82898.1"/>
    </source>
</evidence>
<reference evidence="1 2" key="1">
    <citation type="journal article" date="2019" name="Sci. Rep.">
        <title>Extended insight into the Mycobacterium chelonae-abscessus complex through whole genome sequencing of Mycobacterium salmoniphilum outbreak and Mycobacterium salmoniphilum-like strains.</title>
        <authorList>
            <person name="Behra P.R.K."/>
            <person name="Das S."/>
            <person name="Pettersson B.M.F."/>
            <person name="Shirreff L."/>
            <person name="DuCote T."/>
            <person name="Jacobsson K.G."/>
            <person name="Ennis D.G."/>
            <person name="Kirsebom L.A."/>
        </authorList>
    </citation>
    <scope>NUCLEOTIDE SEQUENCE [LARGE SCALE GENOMIC DNA]</scope>
    <source>
        <strain evidence="1 2">DE 4585</strain>
    </source>
</reference>
<name>A0A4R8S3X6_9MYCO</name>
<dbReference type="AlphaFoldDB" id="A0A4R8S3X6"/>
<organism evidence="1 2">
    <name type="scientific">Mycobacteroides salmoniphilum</name>
    <dbReference type="NCBI Taxonomy" id="404941"/>
    <lineage>
        <taxon>Bacteria</taxon>
        <taxon>Bacillati</taxon>
        <taxon>Actinomycetota</taxon>
        <taxon>Actinomycetes</taxon>
        <taxon>Mycobacteriales</taxon>
        <taxon>Mycobacteriaceae</taxon>
        <taxon>Mycobacteroides</taxon>
    </lineage>
</organism>
<gene>
    <name evidence="1" type="ORF">DE4585_01690</name>
</gene>
<dbReference type="Proteomes" id="UP000295117">
    <property type="component" value="Unassembled WGS sequence"/>
</dbReference>
<sequence>MKASRAGMPLASEETSVSDSELLGGYRSGVTRIGTGAVAGRIVLLWYGKGAAHPNRSLGTVVIATTTAAPVTLDDLYRDRSAALVRLRSLLPELDPTKRVYAAELTDTHFGDAWLPTSAGLQVVRARRARRRRLRPRSGAMGTHR</sequence>
<proteinExistence type="predicted"/>
<evidence type="ECO:0000313" key="2">
    <source>
        <dbReference type="Proteomes" id="UP000295117"/>
    </source>
</evidence>
<accession>A0A4R8S3X6</accession>
<comment type="caution">
    <text evidence="1">The sequence shown here is derived from an EMBL/GenBank/DDBJ whole genome shotgun (WGS) entry which is preliminary data.</text>
</comment>
<dbReference type="EMBL" id="PECH01000006">
    <property type="protein sequence ID" value="TDZ82898.1"/>
    <property type="molecule type" value="Genomic_DNA"/>
</dbReference>
<protein>
    <submittedName>
        <fullName evidence="1">Uncharacterized protein</fullName>
    </submittedName>
</protein>